<evidence type="ECO:0000313" key="7">
    <source>
        <dbReference type="EMBL" id="GFH44855.1"/>
    </source>
</evidence>
<comment type="function">
    <text evidence="4">Required for vesicle-mediated transport. Catalyzes the fusion of transport vesicles within the Golgi cisternae. Is also required for transport from the endoplasmic reticulum to the Golgi stack. Seems to function as a fusion protein required for the delivery of cargo proteins to all compartments of the Golgi stack independent of vesicle origin.</text>
</comment>
<comment type="subcellular location">
    <subcellularLocation>
        <location evidence="4">Cytoplasm</location>
    </subcellularLocation>
</comment>
<comment type="similarity">
    <text evidence="1 4">Belongs to the AAA ATPase family.</text>
</comment>
<dbReference type="EMBL" id="BLLK01000020">
    <property type="protein sequence ID" value="GFH44855.1"/>
    <property type="molecule type" value="Genomic_DNA"/>
</dbReference>
<dbReference type="GO" id="GO:0046872">
    <property type="term" value="F:metal ion binding"/>
    <property type="evidence" value="ECO:0007669"/>
    <property type="project" value="UniProtKB-UniRule"/>
</dbReference>
<dbReference type="Pfam" id="PF17862">
    <property type="entry name" value="AAA_lid_3"/>
    <property type="match status" value="1"/>
</dbReference>
<evidence type="ECO:0000259" key="6">
    <source>
        <dbReference type="SMART" id="SM00382"/>
    </source>
</evidence>
<dbReference type="InterPro" id="IPR003959">
    <property type="entry name" value="ATPase_AAA_core"/>
</dbReference>
<comment type="catalytic activity">
    <reaction evidence="4">
        <text>ATP + H2O = ADP + phosphate + H(+)</text>
        <dbReference type="Rhea" id="RHEA:13065"/>
        <dbReference type="ChEBI" id="CHEBI:15377"/>
        <dbReference type="ChEBI" id="CHEBI:15378"/>
        <dbReference type="ChEBI" id="CHEBI:30616"/>
        <dbReference type="ChEBI" id="CHEBI:43474"/>
        <dbReference type="ChEBI" id="CHEBI:456216"/>
        <dbReference type="EC" id="3.6.4.6"/>
    </reaction>
</comment>
<feature type="signal peptide" evidence="5">
    <location>
        <begin position="1"/>
        <end position="22"/>
    </location>
</feature>
<dbReference type="InterPro" id="IPR027417">
    <property type="entry name" value="P-loop_NTPase"/>
</dbReference>
<keyword evidence="4" id="KW-0460">Magnesium</keyword>
<organism evidence="7 8">
    <name type="scientific">Chaetoceros tenuissimus</name>
    <dbReference type="NCBI Taxonomy" id="426638"/>
    <lineage>
        <taxon>Eukaryota</taxon>
        <taxon>Sar</taxon>
        <taxon>Stramenopiles</taxon>
        <taxon>Ochrophyta</taxon>
        <taxon>Bacillariophyta</taxon>
        <taxon>Coscinodiscophyceae</taxon>
        <taxon>Chaetocerotophycidae</taxon>
        <taxon>Chaetocerotales</taxon>
        <taxon>Chaetocerotaceae</taxon>
        <taxon>Chaetoceros</taxon>
    </lineage>
</organism>
<sequence length="984" mass="107527">MKGVKNILLLSVCCYLSNISIAFSNNKPSINRQQPLFATDLTPEQELTLANIPPKFSPLFTQALKATIPRPGDNTKNAHDPFRFEWGTWVDEEALLELMKRVDEVRSVPKAFDEQLFPDWNVGNDEKGRPKPRSYRIASGPKWDCIIHALPSNMQYEGRWPTGSWTIVKALTGVVEVAMLREDRDGNLKKATKKSLRGGSDGSFGVGGGASIGGEECIKYVGGPLRSYMGKSERSILFELVIRPPISAENENLVFDEWDLEKIDDILDIVIQEEIQEEENEEEGETLVQEEDVNETAQMQAQNLGKKLGMDFDKVGGLDRQLDTIVRRVLASRANPEAARRLGIPHVRGVLLSGPPGCGKTLLARELARLLGAREPQIVNGPEILDKFIGEAEKRVRDLFVPAELEYAQVGDDSALHIIILDEMDAIARKRGTASGDNTGVRDSVVNQLLSKMDGVKEANNVLVVGLTNRPELLDPALLRPGRLEVQLRVELPDAAGRRDIFRIHTRRMRETGGLSQAAEEMIEDLSEHGLAAKTEKFTGAEIAGLVRSAASFALARSVQMASDSDGSDDEKGDTLQFLESEEGKVSVSDLEQALKEVRPALGKQDSLLKLRIANGISPCSAAMERIMRDLKRFTAPLTSDPLNRARLHSLLLVGAGNGGTGVTALAAWAAAEASSTDSADYVRFVTALDLLSGEGNGGEGARAAALMDKFSEAREMPNSLLVLDDIDQLCAGNGPGGYSTVMISTLRALLRTPPENSSVARAGGQSESTRNIGRSMHIIATTSRSDAACRVLHELFEETLVVPLLSDKDSIQKLLSDSGYGEEANAMAKLIIEKVGKIGAKSVLRLAERAYASAELMNKLDDKKQTSTADDRVAALENILVDLGNDAAAASNLCESDAERVCILSLHKINPPPAYLSRGTRQSSKESRKVMIRKSNFRCINDERFSKPSYHIMLSICYCTGNIYPCIHDLTIDVPIKFSIYKK</sequence>
<keyword evidence="4" id="KW-0653">Protein transport</keyword>
<protein>
    <recommendedName>
        <fullName evidence="4">Vesicle-fusing ATPase</fullName>
        <ecNumber evidence="4">3.6.4.6</ecNumber>
    </recommendedName>
</protein>
<accession>A0AAD3GZJ7</accession>
<comment type="cofactor">
    <cofactor evidence="4">
        <name>Mg(2+)</name>
        <dbReference type="ChEBI" id="CHEBI:18420"/>
    </cofactor>
    <text evidence="4">Binds 1 Mg(2+) ion per subunit.</text>
</comment>
<dbReference type="Gene3D" id="1.10.8.60">
    <property type="match status" value="1"/>
</dbReference>
<evidence type="ECO:0000256" key="5">
    <source>
        <dbReference type="SAM" id="SignalP"/>
    </source>
</evidence>
<dbReference type="SUPFAM" id="SSF52540">
    <property type="entry name" value="P-loop containing nucleoside triphosphate hydrolases"/>
    <property type="match status" value="2"/>
</dbReference>
<dbReference type="AlphaFoldDB" id="A0AAD3GZJ7"/>
<dbReference type="PANTHER" id="PTHR23078">
    <property type="entry name" value="VESICULAR-FUSION PROTEIN NSF"/>
    <property type="match status" value="1"/>
</dbReference>
<dbReference type="InterPro" id="IPR039812">
    <property type="entry name" value="Vesicle-fus_ATPase"/>
</dbReference>
<feature type="chain" id="PRO_5042267530" description="Vesicle-fusing ATPase" evidence="5">
    <location>
        <begin position="23"/>
        <end position="984"/>
    </location>
</feature>
<dbReference type="FunFam" id="3.40.50.300:FF:000154">
    <property type="entry name" value="Vesicle-fusing ATPase 1"/>
    <property type="match status" value="1"/>
</dbReference>
<dbReference type="Proteomes" id="UP001054902">
    <property type="component" value="Unassembled WGS sequence"/>
</dbReference>
<keyword evidence="4" id="KW-0378">Hydrolase</keyword>
<dbReference type="GO" id="GO:0043001">
    <property type="term" value="P:Golgi to plasma membrane protein transport"/>
    <property type="evidence" value="ECO:0007669"/>
    <property type="project" value="TreeGrafter"/>
</dbReference>
<dbReference type="GO" id="GO:0035494">
    <property type="term" value="P:SNARE complex disassembly"/>
    <property type="evidence" value="ECO:0007669"/>
    <property type="project" value="InterPro"/>
</dbReference>
<evidence type="ECO:0000256" key="3">
    <source>
        <dbReference type="ARBA" id="ARBA00022840"/>
    </source>
</evidence>
<keyword evidence="3 4" id="KW-0067">ATP-binding</keyword>
<dbReference type="EC" id="3.6.4.6" evidence="4"/>
<keyword evidence="2 4" id="KW-0547">Nucleotide-binding</keyword>
<proteinExistence type="inferred from homology"/>
<evidence type="ECO:0000313" key="8">
    <source>
        <dbReference type="Proteomes" id="UP001054902"/>
    </source>
</evidence>
<keyword evidence="4" id="KW-0931">ER-Golgi transport</keyword>
<evidence type="ECO:0000256" key="1">
    <source>
        <dbReference type="ARBA" id="ARBA00006914"/>
    </source>
</evidence>
<keyword evidence="4" id="KW-0813">Transport</keyword>
<dbReference type="InterPro" id="IPR041569">
    <property type="entry name" value="AAA_lid_3"/>
</dbReference>
<evidence type="ECO:0000256" key="4">
    <source>
        <dbReference type="RuleBase" id="RU367045"/>
    </source>
</evidence>
<dbReference type="Pfam" id="PF00004">
    <property type="entry name" value="AAA"/>
    <property type="match status" value="2"/>
</dbReference>
<feature type="domain" description="AAA+ ATPase" evidence="6">
    <location>
        <begin position="647"/>
        <end position="807"/>
    </location>
</feature>
<keyword evidence="4" id="KW-0479">Metal-binding</keyword>
<keyword evidence="5" id="KW-0732">Signal</keyword>
<comment type="caution">
    <text evidence="7">The sequence shown here is derived from an EMBL/GenBank/DDBJ whole genome shotgun (WGS) entry which is preliminary data.</text>
</comment>
<dbReference type="SMART" id="SM00382">
    <property type="entry name" value="AAA"/>
    <property type="match status" value="2"/>
</dbReference>
<dbReference type="Gene3D" id="3.40.50.300">
    <property type="entry name" value="P-loop containing nucleotide triphosphate hydrolases"/>
    <property type="match status" value="2"/>
</dbReference>
<dbReference type="InterPro" id="IPR003593">
    <property type="entry name" value="AAA+_ATPase"/>
</dbReference>
<name>A0AAD3GZJ7_9STRA</name>
<dbReference type="GO" id="GO:0016887">
    <property type="term" value="F:ATP hydrolysis activity"/>
    <property type="evidence" value="ECO:0007669"/>
    <property type="project" value="InterPro"/>
</dbReference>
<keyword evidence="8" id="KW-1185">Reference proteome</keyword>
<reference evidence="7 8" key="1">
    <citation type="journal article" date="2021" name="Sci. Rep.">
        <title>The genome of the diatom Chaetoceros tenuissimus carries an ancient integrated fragment of an extant virus.</title>
        <authorList>
            <person name="Hongo Y."/>
            <person name="Kimura K."/>
            <person name="Takaki Y."/>
            <person name="Yoshida Y."/>
            <person name="Baba S."/>
            <person name="Kobayashi G."/>
            <person name="Nagasaki K."/>
            <person name="Hano T."/>
            <person name="Tomaru Y."/>
        </authorList>
    </citation>
    <scope>NUCLEOTIDE SEQUENCE [LARGE SCALE GENOMIC DNA]</scope>
    <source>
        <strain evidence="7 8">NIES-3715</strain>
    </source>
</reference>
<feature type="domain" description="AAA+ ATPase" evidence="6">
    <location>
        <begin position="346"/>
        <end position="494"/>
    </location>
</feature>
<keyword evidence="4" id="KW-0963">Cytoplasm</keyword>
<dbReference type="PANTHER" id="PTHR23078:SF3">
    <property type="entry name" value="VESICLE-FUSING ATPASE"/>
    <property type="match status" value="1"/>
</dbReference>
<dbReference type="GO" id="GO:0006891">
    <property type="term" value="P:intra-Golgi vesicle-mediated transport"/>
    <property type="evidence" value="ECO:0007669"/>
    <property type="project" value="TreeGrafter"/>
</dbReference>
<dbReference type="GO" id="GO:0005795">
    <property type="term" value="C:Golgi stack"/>
    <property type="evidence" value="ECO:0007669"/>
    <property type="project" value="TreeGrafter"/>
</dbReference>
<dbReference type="GO" id="GO:0005524">
    <property type="term" value="F:ATP binding"/>
    <property type="evidence" value="ECO:0007669"/>
    <property type="project" value="UniProtKB-UniRule"/>
</dbReference>
<evidence type="ECO:0000256" key="2">
    <source>
        <dbReference type="ARBA" id="ARBA00022741"/>
    </source>
</evidence>
<gene>
    <name evidence="7" type="ORF">CTEN210_01329</name>
</gene>